<dbReference type="InterPro" id="IPR050834">
    <property type="entry name" value="Glycosyltransf_2"/>
</dbReference>
<evidence type="ECO:0000313" key="2">
    <source>
        <dbReference type="EMBL" id="MBU3806026.1"/>
    </source>
</evidence>
<evidence type="ECO:0000259" key="1">
    <source>
        <dbReference type="Pfam" id="PF00535"/>
    </source>
</evidence>
<evidence type="ECO:0000313" key="3">
    <source>
        <dbReference type="Proteomes" id="UP000713596"/>
    </source>
</evidence>
<reference evidence="2" key="1">
    <citation type="journal article" date="2021" name="PeerJ">
        <title>Extensive microbial diversity within the chicken gut microbiome revealed by metagenomics and culture.</title>
        <authorList>
            <person name="Gilroy R."/>
            <person name="Ravi A."/>
            <person name="Getino M."/>
            <person name="Pursley I."/>
            <person name="Horton D.L."/>
            <person name="Alikhan N.F."/>
            <person name="Baker D."/>
            <person name="Gharbi K."/>
            <person name="Hall N."/>
            <person name="Watson M."/>
            <person name="Adriaenssens E.M."/>
            <person name="Foster-Nyarko E."/>
            <person name="Jarju S."/>
            <person name="Secka A."/>
            <person name="Antonio M."/>
            <person name="Oren A."/>
            <person name="Chaudhuri R.R."/>
            <person name="La Ragione R."/>
            <person name="Hildebrand F."/>
            <person name="Pallen M.J."/>
        </authorList>
    </citation>
    <scope>NUCLEOTIDE SEQUENCE</scope>
    <source>
        <strain evidence="2">B5_2728</strain>
    </source>
</reference>
<dbReference type="SUPFAM" id="SSF53448">
    <property type="entry name" value="Nucleotide-diphospho-sugar transferases"/>
    <property type="match status" value="1"/>
</dbReference>
<dbReference type="Gene3D" id="3.90.550.10">
    <property type="entry name" value="Spore Coat Polysaccharide Biosynthesis Protein SpsA, Chain A"/>
    <property type="match status" value="1"/>
</dbReference>
<gene>
    <name evidence="2" type="ORF">H9882_03945</name>
</gene>
<dbReference type="InterPro" id="IPR001173">
    <property type="entry name" value="Glyco_trans_2-like"/>
</dbReference>
<dbReference type="InterPro" id="IPR029044">
    <property type="entry name" value="Nucleotide-diphossugar_trans"/>
</dbReference>
<comment type="caution">
    <text evidence="2">The sequence shown here is derived from an EMBL/GenBank/DDBJ whole genome shotgun (WGS) entry which is preliminary data.</text>
</comment>
<dbReference type="Pfam" id="PF00535">
    <property type="entry name" value="Glycos_transf_2"/>
    <property type="match status" value="1"/>
</dbReference>
<dbReference type="PANTHER" id="PTHR43685">
    <property type="entry name" value="GLYCOSYLTRANSFERASE"/>
    <property type="match status" value="1"/>
</dbReference>
<feature type="domain" description="Glycosyltransferase 2-like" evidence="1">
    <location>
        <begin position="5"/>
        <end position="164"/>
    </location>
</feature>
<dbReference type="GO" id="GO:0016757">
    <property type="term" value="F:glycosyltransferase activity"/>
    <property type="evidence" value="ECO:0007669"/>
    <property type="project" value="UniProtKB-KW"/>
</dbReference>
<organism evidence="2 3">
    <name type="scientific">Candidatus Allofournierella pullistercoris</name>
    <dbReference type="NCBI Taxonomy" id="2838597"/>
    <lineage>
        <taxon>Bacteria</taxon>
        <taxon>Bacillati</taxon>
        <taxon>Bacillota</taxon>
        <taxon>Clostridia</taxon>
        <taxon>Eubacteriales</taxon>
        <taxon>Oscillospiraceae</taxon>
        <taxon>Allofournierella</taxon>
    </lineage>
</organism>
<dbReference type="EMBL" id="JAHLFP010000031">
    <property type="protein sequence ID" value="MBU3806026.1"/>
    <property type="molecule type" value="Genomic_DNA"/>
</dbReference>
<keyword evidence="2" id="KW-0808">Transferase</keyword>
<sequence>MNLVSIVVPVYRAQHTLGACVQSVVNQSHPHWELILVDDGSPDGSGGLCDALAMADCRIQVIHQENAGVSTARNRGMAAAKGDWILFLDADDTISPVLLETALQAAQQHPTEQIVWPYCEEKDGLCATPCTSGKPYAFSQTSTLYSDCRLSMPWNKLLSRQIVEQTPSLHFDPALSLGEDLIFCLDYLARIQQQGWQGVFCLEKPMTFYNTAPSSVSLSQAWHSDFHTLWGYLYGRLVSFCNEHNCPKQEILSIHHSHLCTLAHGLNGLANQTQLSKAEKKAFAKEVFLHPDTQQVCGQLRAAHRYSPLLTAFRLKSLGLVCWLWNLRSTNMDLYGKLEAIGQKLWGTVHL</sequence>
<dbReference type="EC" id="2.4.-.-" evidence="2"/>
<name>A0A948T2I7_9FIRM</name>
<dbReference type="PANTHER" id="PTHR43685:SF2">
    <property type="entry name" value="GLYCOSYLTRANSFERASE 2-LIKE DOMAIN-CONTAINING PROTEIN"/>
    <property type="match status" value="1"/>
</dbReference>
<protein>
    <submittedName>
        <fullName evidence="2">Glycosyltransferase</fullName>
        <ecNumber evidence="2">2.4.-.-</ecNumber>
    </submittedName>
</protein>
<dbReference type="Proteomes" id="UP000713596">
    <property type="component" value="Unassembled WGS sequence"/>
</dbReference>
<dbReference type="CDD" id="cd00761">
    <property type="entry name" value="Glyco_tranf_GTA_type"/>
    <property type="match status" value="1"/>
</dbReference>
<reference evidence="2" key="2">
    <citation type="submission" date="2021-04" db="EMBL/GenBank/DDBJ databases">
        <authorList>
            <person name="Gilroy R."/>
        </authorList>
    </citation>
    <scope>NUCLEOTIDE SEQUENCE</scope>
    <source>
        <strain evidence="2">B5_2728</strain>
    </source>
</reference>
<proteinExistence type="predicted"/>
<dbReference type="AlphaFoldDB" id="A0A948T2I7"/>
<accession>A0A948T2I7</accession>
<keyword evidence="2" id="KW-0328">Glycosyltransferase</keyword>